<keyword evidence="1" id="KW-0472">Membrane</keyword>
<keyword evidence="1" id="KW-0812">Transmembrane</keyword>
<evidence type="ECO:0000256" key="1">
    <source>
        <dbReference type="SAM" id="Phobius"/>
    </source>
</evidence>
<protein>
    <recommendedName>
        <fullName evidence="4">PemK-like, MazF-like toxin of type II toxin-antitoxin system</fullName>
    </recommendedName>
</protein>
<dbReference type="EMBL" id="JABMCI010000070">
    <property type="protein sequence ID" value="NUU19413.1"/>
    <property type="molecule type" value="Genomic_DNA"/>
</dbReference>
<gene>
    <name evidence="2" type="ORF">HP550_19365</name>
</gene>
<accession>A0A7Y6A5G6</accession>
<keyword evidence="1" id="KW-1133">Transmembrane helix</keyword>
<keyword evidence="3" id="KW-1185">Reference proteome</keyword>
<dbReference type="SUPFAM" id="SSF50118">
    <property type="entry name" value="Cell growth inhibitor/plasmid maintenance toxic component"/>
    <property type="match status" value="1"/>
</dbReference>
<sequence length="145" mass="15937">MSEIAQLPAEHPWATVGVIAAVLLIGWLLRPRGIRPEHRPRGAAPRPGEVWFAQVPFEDGTGSKDRPVLVLSVLGGSCEVARFTSRDRTGRRDYLPVPQGTPGLPKASWLDRRPITLDRSALRRHVGEPGEAFVAWYRGSAEDLG</sequence>
<name>A0A7Y6A5G6_9CELL</name>
<dbReference type="Proteomes" id="UP000565724">
    <property type="component" value="Unassembled WGS sequence"/>
</dbReference>
<comment type="caution">
    <text evidence="2">The sequence shown here is derived from an EMBL/GenBank/DDBJ whole genome shotgun (WGS) entry which is preliminary data.</text>
</comment>
<evidence type="ECO:0000313" key="2">
    <source>
        <dbReference type="EMBL" id="NUU19413.1"/>
    </source>
</evidence>
<organism evidence="2 3">
    <name type="scientific">Cellulomonas humilata</name>
    <dbReference type="NCBI Taxonomy" id="144055"/>
    <lineage>
        <taxon>Bacteria</taxon>
        <taxon>Bacillati</taxon>
        <taxon>Actinomycetota</taxon>
        <taxon>Actinomycetes</taxon>
        <taxon>Micrococcales</taxon>
        <taxon>Cellulomonadaceae</taxon>
        <taxon>Cellulomonas</taxon>
    </lineage>
</organism>
<evidence type="ECO:0000313" key="3">
    <source>
        <dbReference type="Proteomes" id="UP000565724"/>
    </source>
</evidence>
<reference evidence="2 3" key="1">
    <citation type="submission" date="2020-05" db="EMBL/GenBank/DDBJ databases">
        <title>Genome Sequencing of Type Strains.</title>
        <authorList>
            <person name="Lemaire J.F."/>
            <person name="Inderbitzin P."/>
            <person name="Gregorio O.A."/>
            <person name="Collins S.B."/>
            <person name="Wespe N."/>
            <person name="Knight-Connoni V."/>
        </authorList>
    </citation>
    <scope>NUCLEOTIDE SEQUENCE [LARGE SCALE GENOMIC DNA]</scope>
    <source>
        <strain evidence="2 3">ATCC 25174</strain>
    </source>
</reference>
<feature type="transmembrane region" description="Helical" evidence="1">
    <location>
        <begin position="12"/>
        <end position="29"/>
    </location>
</feature>
<dbReference type="AlphaFoldDB" id="A0A7Y6A5G6"/>
<evidence type="ECO:0008006" key="4">
    <source>
        <dbReference type="Google" id="ProtNLM"/>
    </source>
</evidence>
<dbReference type="RefSeq" id="WP_175349293.1">
    <property type="nucleotide sequence ID" value="NZ_JABMCI010000070.1"/>
</dbReference>
<proteinExistence type="predicted"/>